<evidence type="ECO:0000313" key="2">
    <source>
        <dbReference type="Proteomes" id="UP000186218"/>
    </source>
</evidence>
<keyword evidence="2" id="KW-1185">Reference proteome</keyword>
<dbReference type="STRING" id="1344003.SAMN05445060_4061"/>
<sequence>MSMDYDQAATRMWAKAEAAHAEGDHHLAAELEDTAGLYEQFAREDLTGVRAG</sequence>
<accession>A0A1N7HE20</accession>
<dbReference type="AlphaFoldDB" id="A0A1N7HE20"/>
<name>A0A1N7HE20_9NOCA</name>
<protein>
    <submittedName>
        <fullName evidence="1">Uncharacterized protein</fullName>
    </submittedName>
</protein>
<gene>
    <name evidence="1" type="ORF">SAMN05445060_4061</name>
</gene>
<dbReference type="EMBL" id="FTNT01000016">
    <property type="protein sequence ID" value="SIS23134.1"/>
    <property type="molecule type" value="Genomic_DNA"/>
</dbReference>
<reference evidence="1 2" key="1">
    <citation type="submission" date="2017-01" db="EMBL/GenBank/DDBJ databases">
        <authorList>
            <person name="Mah S.A."/>
            <person name="Swanson W.J."/>
            <person name="Moy G.W."/>
            <person name="Vacquier V.D."/>
        </authorList>
    </citation>
    <scope>NUCLEOTIDE SEQUENCE [LARGE SCALE GENOMIC DNA]</scope>
    <source>
        <strain evidence="1 2">CPCC 203464</strain>
    </source>
</reference>
<proteinExistence type="predicted"/>
<organism evidence="1 2">
    <name type="scientific">Williamsia sterculiae</name>
    <dbReference type="NCBI Taxonomy" id="1344003"/>
    <lineage>
        <taxon>Bacteria</taxon>
        <taxon>Bacillati</taxon>
        <taxon>Actinomycetota</taxon>
        <taxon>Actinomycetes</taxon>
        <taxon>Mycobacteriales</taxon>
        <taxon>Nocardiaceae</taxon>
        <taxon>Williamsia</taxon>
    </lineage>
</organism>
<evidence type="ECO:0000313" key="1">
    <source>
        <dbReference type="EMBL" id="SIS23134.1"/>
    </source>
</evidence>
<dbReference type="RefSeq" id="WP_159441897.1">
    <property type="nucleotide sequence ID" value="NZ_FTNT01000016.1"/>
</dbReference>
<dbReference type="Proteomes" id="UP000186218">
    <property type="component" value="Unassembled WGS sequence"/>
</dbReference>